<comment type="subcellular location">
    <subcellularLocation>
        <location evidence="2">Chromosome</location>
        <location evidence="2">Telomere</location>
    </subcellularLocation>
    <subcellularLocation>
        <location evidence="1">Nucleus</location>
    </subcellularLocation>
</comment>
<dbReference type="GO" id="GO:1990879">
    <property type="term" value="C:CST complex"/>
    <property type="evidence" value="ECO:0007669"/>
    <property type="project" value="TreeGrafter"/>
</dbReference>
<evidence type="ECO:0000256" key="2">
    <source>
        <dbReference type="ARBA" id="ARBA00004574"/>
    </source>
</evidence>
<dbReference type="AlphaFoldDB" id="A0A328DTC4"/>
<name>A0A328DTC4_9ASTE</name>
<dbReference type="Pfam" id="PF15491">
    <property type="entry name" value="CTC1_2"/>
    <property type="match status" value="1"/>
</dbReference>
<keyword evidence="7" id="KW-0238">DNA-binding</keyword>
<dbReference type="Proteomes" id="UP000249390">
    <property type="component" value="Unassembled WGS sequence"/>
</dbReference>
<dbReference type="InterPro" id="IPR042617">
    <property type="entry name" value="CTC1-like"/>
</dbReference>
<feature type="compositionally biased region" description="Low complexity" evidence="9">
    <location>
        <begin position="33"/>
        <end position="46"/>
    </location>
</feature>
<dbReference type="EMBL" id="NQVE01000115">
    <property type="protein sequence ID" value="RAL47293.1"/>
    <property type="molecule type" value="Genomic_DNA"/>
</dbReference>
<reference evidence="10 11" key="1">
    <citation type="submission" date="2018-06" db="EMBL/GenBank/DDBJ databases">
        <title>The Genome of Cuscuta australis (Dodder) Provides Insight into the Evolution of Plant Parasitism.</title>
        <authorList>
            <person name="Liu H."/>
        </authorList>
    </citation>
    <scope>NUCLEOTIDE SEQUENCE [LARGE SCALE GENOMIC DNA]</scope>
    <source>
        <strain evidence="11">cv. Yunnan</strain>
        <tissue evidence="10">Vines</tissue>
    </source>
</reference>
<dbReference type="GO" id="GO:0010833">
    <property type="term" value="P:telomere maintenance via telomere lengthening"/>
    <property type="evidence" value="ECO:0007669"/>
    <property type="project" value="TreeGrafter"/>
</dbReference>
<keyword evidence="6" id="KW-0779">Telomere</keyword>
<accession>A0A328DTC4</accession>
<keyword evidence="11" id="KW-1185">Reference proteome</keyword>
<comment type="similarity">
    <text evidence="3">Belongs to the CTC1 family.</text>
</comment>
<feature type="compositionally biased region" description="Basic and acidic residues" evidence="9">
    <location>
        <begin position="51"/>
        <end position="60"/>
    </location>
</feature>
<dbReference type="PANTHER" id="PTHR14865">
    <property type="entry name" value="CST COMPLEX SUBUNIT CTC1"/>
    <property type="match status" value="1"/>
</dbReference>
<dbReference type="GO" id="GO:0003697">
    <property type="term" value="F:single-stranded DNA binding"/>
    <property type="evidence" value="ECO:0007669"/>
    <property type="project" value="TreeGrafter"/>
</dbReference>
<evidence type="ECO:0000256" key="6">
    <source>
        <dbReference type="ARBA" id="ARBA00022895"/>
    </source>
</evidence>
<sequence>MSSVMGEKTVKIFKLSELIGRSTPFAGAFSLFSSPSSSLSRPTRNSGAGGEPDKGPHRDAAIPDQKVLKSLSAPALLTGTLTLPANNDDPASNCVCFQFSDDSATVCCDILAFDLKAIGKKIKILAWNFIPRGSNSGFLEIIRWDFIESSSFSDTFSLFSGSITNSSDSERARHFIAGTVEAVSPVSSVSCAGSSTGESSGMKSLRGFLAEMLICECKLCRLTCSTVRLRNSNELSSGHSFNKPIIVYFCGPALIWHPVMTILVGRFVSLSGLKKKMVTIGKEICQMMYVTVEKSLMHISNSPDQFIRVQKSKMRGNGECGSYTGIVTAIYMQGLIVELDGQAMLLLTDRDIILPHSLRVGSVVSLKNVHFVNPRFSWSKFLILGSCIKTSVCVKSFSLLETGCYIKPQHQSLLRKFIDSLTFIARLWVLLVIASFRRKFSGILSIKEILGSKNVRCQKKGLAQLYATSHLPKSVFLSLHGPFWEFCKHDRCACGSEVNCCQSSLVVPFSNLINYCESIWIKELLDPKRVHIMGLKDQYKSISCGSSDHAQLIWRVVHSEEINIALVGHLKISSSSGRLQIVDATGSIDVAPDFSLNWNFESIYEVKRFTLSMQGLPEKMDHFNLLKTEPFACRSIFASGPLLRKFNMSLHLAYNVADKESIDPPFSAHVKMKETLQEIERGQFHLLWIKHKFPIMQKYQCHRGISSKSSVFAEALVIPWDLLIPESDEDTPTVPFSDLLRDSMEYQSEILSPFKKRKIGHASMGNHYNFKYPSEVLCLVTGRRDNSHCIGKLQCHNAGASFGCSEPEMRKILLEFTFEAFSVYEALRIGCYHIISHNKADVLCASGNGSKVLLNSRIHIWSLSFSVAEISPEESYLQHETQSDVNLFLSPDFISLLEDDLKLPNATLKNPIVAYEEETERKNCNEASITSLALPNGTRYFGHRLPEGNLISLCGWVCAVHHFDEKSQCVPLRGGAHGGALHSVLFEETCICVHLMVDQKMVKIYGAIHKSAFPAVFGRGVTATFHRILVLRHACNSPFFN</sequence>
<evidence type="ECO:0000256" key="3">
    <source>
        <dbReference type="ARBA" id="ARBA00006332"/>
    </source>
</evidence>
<feature type="region of interest" description="Disordered" evidence="9">
    <location>
        <begin position="33"/>
        <end position="60"/>
    </location>
</feature>
<keyword evidence="8" id="KW-0539">Nucleus</keyword>
<evidence type="ECO:0000256" key="5">
    <source>
        <dbReference type="ARBA" id="ARBA00022454"/>
    </source>
</evidence>
<comment type="caution">
    <text evidence="10">The sequence shown here is derived from an EMBL/GenBank/DDBJ whole genome shotgun (WGS) entry which is preliminary data.</text>
</comment>
<evidence type="ECO:0000256" key="7">
    <source>
        <dbReference type="ARBA" id="ARBA00023125"/>
    </source>
</evidence>
<evidence type="ECO:0000256" key="9">
    <source>
        <dbReference type="SAM" id="MobiDB-lite"/>
    </source>
</evidence>
<organism evidence="10 11">
    <name type="scientific">Cuscuta australis</name>
    <dbReference type="NCBI Taxonomy" id="267555"/>
    <lineage>
        <taxon>Eukaryota</taxon>
        <taxon>Viridiplantae</taxon>
        <taxon>Streptophyta</taxon>
        <taxon>Embryophyta</taxon>
        <taxon>Tracheophyta</taxon>
        <taxon>Spermatophyta</taxon>
        <taxon>Magnoliopsida</taxon>
        <taxon>eudicotyledons</taxon>
        <taxon>Gunneridae</taxon>
        <taxon>Pentapetalae</taxon>
        <taxon>asterids</taxon>
        <taxon>lamiids</taxon>
        <taxon>Solanales</taxon>
        <taxon>Convolvulaceae</taxon>
        <taxon>Cuscuteae</taxon>
        <taxon>Cuscuta</taxon>
        <taxon>Cuscuta subgen. Grammica</taxon>
        <taxon>Cuscuta sect. Cleistogrammica</taxon>
    </lineage>
</organism>
<evidence type="ECO:0000313" key="10">
    <source>
        <dbReference type="EMBL" id="RAL47293.1"/>
    </source>
</evidence>
<gene>
    <name evidence="10" type="ORF">DM860_013258</name>
</gene>
<evidence type="ECO:0000256" key="8">
    <source>
        <dbReference type="ARBA" id="ARBA00023242"/>
    </source>
</evidence>
<dbReference type="InterPro" id="IPR028262">
    <property type="entry name" value="CTC1_plant"/>
</dbReference>
<evidence type="ECO:0000256" key="1">
    <source>
        <dbReference type="ARBA" id="ARBA00004123"/>
    </source>
</evidence>
<dbReference type="GO" id="GO:0045740">
    <property type="term" value="P:positive regulation of DNA replication"/>
    <property type="evidence" value="ECO:0007669"/>
    <property type="project" value="TreeGrafter"/>
</dbReference>
<protein>
    <recommendedName>
        <fullName evidence="4">CST complex subunit CTC1</fullName>
    </recommendedName>
</protein>
<evidence type="ECO:0000256" key="4">
    <source>
        <dbReference type="ARBA" id="ARBA00016175"/>
    </source>
</evidence>
<dbReference type="GO" id="GO:0042162">
    <property type="term" value="F:telomeric DNA binding"/>
    <property type="evidence" value="ECO:0007669"/>
    <property type="project" value="TreeGrafter"/>
</dbReference>
<proteinExistence type="inferred from homology"/>
<dbReference type="PANTHER" id="PTHR14865:SF2">
    <property type="entry name" value="CST COMPLEX SUBUNIT CTC1"/>
    <property type="match status" value="1"/>
</dbReference>
<evidence type="ECO:0000313" key="11">
    <source>
        <dbReference type="Proteomes" id="UP000249390"/>
    </source>
</evidence>
<keyword evidence="5" id="KW-0158">Chromosome</keyword>